<organism evidence="1 2">
    <name type="scientific">Cyclobacterium marinum (strain ATCC 25205 / DSM 745 / LMG 13164 / NCIMB 1802)</name>
    <name type="common">Flectobacillus marinus</name>
    <dbReference type="NCBI Taxonomy" id="880070"/>
    <lineage>
        <taxon>Bacteria</taxon>
        <taxon>Pseudomonadati</taxon>
        <taxon>Bacteroidota</taxon>
        <taxon>Cytophagia</taxon>
        <taxon>Cytophagales</taxon>
        <taxon>Cyclobacteriaceae</taxon>
        <taxon>Cyclobacterium</taxon>
    </lineage>
</organism>
<proteinExistence type="predicted"/>
<keyword evidence="2" id="KW-1185">Reference proteome</keyword>
<dbReference type="EMBL" id="CP002955">
    <property type="protein sequence ID" value="AEL24038.1"/>
    <property type="molecule type" value="Genomic_DNA"/>
</dbReference>
<sequence length="53" mass="6071">MMGENNMTRGNQYGIPVDPKNPSKGLKWLSIMEMEDEDFDLIEEYFLIKSGAS</sequence>
<dbReference type="AlphaFoldDB" id="G0J397"/>
<protein>
    <submittedName>
        <fullName evidence="1">Uncharacterized protein</fullName>
    </submittedName>
</protein>
<dbReference type="Proteomes" id="UP000001635">
    <property type="component" value="Chromosome"/>
</dbReference>
<evidence type="ECO:0000313" key="2">
    <source>
        <dbReference type="Proteomes" id="UP000001635"/>
    </source>
</evidence>
<accession>G0J397</accession>
<gene>
    <name evidence="1" type="ordered locus">Cycma_0256</name>
</gene>
<dbReference type="HOGENOM" id="CLU_3060744_0_0_10"/>
<name>G0J397_CYCMS</name>
<reference evidence="2" key="1">
    <citation type="submission" date="2011-07" db="EMBL/GenBank/DDBJ databases">
        <title>The complete genome of Cyclobacterium marinum DSM 745.</title>
        <authorList>
            <person name="Lucas S."/>
            <person name="Han J."/>
            <person name="Lapidus A."/>
            <person name="Bruce D."/>
            <person name="Goodwin L."/>
            <person name="Pitluck S."/>
            <person name="Peters L."/>
            <person name="Kyrpides N."/>
            <person name="Mavromatis K."/>
            <person name="Ivanova N."/>
            <person name="Ovchinnikova G."/>
            <person name="Chertkov O."/>
            <person name="Detter J.C."/>
            <person name="Tapia R."/>
            <person name="Han C."/>
            <person name="Land M."/>
            <person name="Hauser L."/>
            <person name="Markowitz V."/>
            <person name="Cheng J.-F."/>
            <person name="Hugenholtz P."/>
            <person name="Woyke T."/>
            <person name="Wu D."/>
            <person name="Tindall B."/>
            <person name="Schuetze A."/>
            <person name="Brambilla E."/>
            <person name="Klenk H.-P."/>
            <person name="Eisen J.A."/>
        </authorList>
    </citation>
    <scope>NUCLEOTIDE SEQUENCE [LARGE SCALE GENOMIC DNA]</scope>
    <source>
        <strain evidence="2">ATCC 25205 / DSM 745 / LMG 13164 / NCIMB 1802</strain>
    </source>
</reference>
<dbReference type="KEGG" id="cmr:Cycma_0256"/>
<evidence type="ECO:0000313" key="1">
    <source>
        <dbReference type="EMBL" id="AEL24038.1"/>
    </source>
</evidence>
<dbReference type="STRING" id="880070.Cycma_0256"/>